<comment type="caution">
    <text evidence="12">The sequence shown here is derived from an EMBL/GenBank/DDBJ whole genome shotgun (WGS) entry which is preliminary data.</text>
</comment>
<keyword evidence="4" id="KW-0067">ATP-binding</keyword>
<organism evidence="12">
    <name type="scientific">marine sediment metagenome</name>
    <dbReference type="NCBI Taxonomy" id="412755"/>
    <lineage>
        <taxon>unclassified sequences</taxon>
        <taxon>metagenomes</taxon>
        <taxon>ecological metagenomes</taxon>
    </lineage>
</organism>
<evidence type="ECO:0000313" key="12">
    <source>
        <dbReference type="EMBL" id="GAI02072.1"/>
    </source>
</evidence>
<evidence type="ECO:0000256" key="9">
    <source>
        <dbReference type="ARBA" id="ARBA00047552"/>
    </source>
</evidence>
<evidence type="ECO:0000259" key="11">
    <source>
        <dbReference type="Pfam" id="PF08264"/>
    </source>
</evidence>
<keyword evidence="5" id="KW-0648">Protein biosynthesis</keyword>
<dbReference type="Pfam" id="PF00133">
    <property type="entry name" value="tRNA-synt_1"/>
    <property type="match status" value="1"/>
</dbReference>
<feature type="domain" description="Aminoacyl-tRNA synthetase class Ia" evidence="10">
    <location>
        <begin position="2"/>
        <end position="183"/>
    </location>
</feature>
<dbReference type="InterPro" id="IPR009080">
    <property type="entry name" value="tRNAsynth_Ia_anticodon-bd"/>
</dbReference>
<comment type="catalytic activity">
    <reaction evidence="9">
        <text>tRNA(Val) + L-valine + ATP = L-valyl-tRNA(Val) + AMP + diphosphate</text>
        <dbReference type="Rhea" id="RHEA:10704"/>
        <dbReference type="Rhea" id="RHEA-COMP:9672"/>
        <dbReference type="Rhea" id="RHEA-COMP:9708"/>
        <dbReference type="ChEBI" id="CHEBI:30616"/>
        <dbReference type="ChEBI" id="CHEBI:33019"/>
        <dbReference type="ChEBI" id="CHEBI:57762"/>
        <dbReference type="ChEBI" id="CHEBI:78442"/>
        <dbReference type="ChEBI" id="CHEBI:78537"/>
        <dbReference type="ChEBI" id="CHEBI:456215"/>
        <dbReference type="EC" id="6.1.1.9"/>
    </reaction>
</comment>
<dbReference type="PRINTS" id="PR00986">
    <property type="entry name" value="TRNASYNTHVAL"/>
</dbReference>
<feature type="domain" description="Methionyl/Valyl/Leucyl/Isoleucyl-tRNA synthetase anticodon-binding" evidence="11">
    <location>
        <begin position="239"/>
        <end position="388"/>
    </location>
</feature>
<evidence type="ECO:0000256" key="1">
    <source>
        <dbReference type="ARBA" id="ARBA00013169"/>
    </source>
</evidence>
<evidence type="ECO:0000259" key="10">
    <source>
        <dbReference type="Pfam" id="PF00133"/>
    </source>
</evidence>
<name>X1K4X6_9ZZZZ</name>
<evidence type="ECO:0000256" key="6">
    <source>
        <dbReference type="ARBA" id="ARBA00023054"/>
    </source>
</evidence>
<feature type="non-terminal residue" evidence="12">
    <location>
        <position position="460"/>
    </location>
</feature>
<dbReference type="PANTHER" id="PTHR11946">
    <property type="entry name" value="VALYL-TRNA SYNTHETASES"/>
    <property type="match status" value="1"/>
</dbReference>
<accession>X1K4X6</accession>
<dbReference type="GO" id="GO:0006438">
    <property type="term" value="P:valyl-tRNA aminoacylation"/>
    <property type="evidence" value="ECO:0007669"/>
    <property type="project" value="InterPro"/>
</dbReference>
<evidence type="ECO:0000256" key="4">
    <source>
        <dbReference type="ARBA" id="ARBA00022840"/>
    </source>
</evidence>
<dbReference type="AlphaFoldDB" id="X1K4X6"/>
<keyword evidence="2" id="KW-0436">Ligase</keyword>
<dbReference type="InterPro" id="IPR002300">
    <property type="entry name" value="aa-tRNA-synth_Ia"/>
</dbReference>
<evidence type="ECO:0000256" key="7">
    <source>
        <dbReference type="ARBA" id="ARBA00023146"/>
    </source>
</evidence>
<sequence>TIIPERFTKVYFDWMENIRDWCISRQLWWGHRIPVWHCQDCSKLTASLDEPLACEHCGSNQIVQDPDVLDTWFSSGLWTHSTLGWPDDTDDLRYFYPTSVMETGYDILFFWVARMIMMGLEDTGEIPFHTVYLHGLLRDENGEKMSKLRGNVINPTEAISEYGVDALRFALIIGSSPGNDINLGQGRLKSSRNFANKLWNATRFIFQSIDAEALKCRTLQVDIIASEAKQTQVSQRVEDRWIHSQLNRLIINVTKLMEDFQFGEAEQQIHDFIWSEFCDWYIEFAKIRLGNQSPPSPLPFLVNTLEISLRLLHPFMPFITEELWQSLKQRLPNKSQMPASIMIAPYPISNEKAIDPEAEQAMDTVIEIIRSIRNARTQHKVKSNKWIEAQVYADELLPNIASQVKSIEALARARPLAILNRQERKAGKEKALILVLKEAEVLLPWTGMIDQLAEKKRLIK</sequence>
<dbReference type="SUPFAM" id="SSF52374">
    <property type="entry name" value="Nucleotidylyl transferase"/>
    <property type="match status" value="1"/>
</dbReference>
<proteinExistence type="predicted"/>
<dbReference type="InterPro" id="IPR002303">
    <property type="entry name" value="Valyl-tRNA_ligase"/>
</dbReference>
<dbReference type="CDD" id="cd07962">
    <property type="entry name" value="Anticodon_Ia_Val"/>
    <property type="match status" value="1"/>
</dbReference>
<dbReference type="InterPro" id="IPR033705">
    <property type="entry name" value="Anticodon_Ia_Val"/>
</dbReference>
<dbReference type="GO" id="GO:0005524">
    <property type="term" value="F:ATP binding"/>
    <property type="evidence" value="ECO:0007669"/>
    <property type="project" value="UniProtKB-KW"/>
</dbReference>
<evidence type="ECO:0000256" key="8">
    <source>
        <dbReference type="ARBA" id="ARBA00029936"/>
    </source>
</evidence>
<reference evidence="12" key="1">
    <citation type="journal article" date="2014" name="Front. Microbiol.">
        <title>High frequency of phylogenetically diverse reductive dehalogenase-homologous genes in deep subseafloor sedimentary metagenomes.</title>
        <authorList>
            <person name="Kawai M."/>
            <person name="Futagami T."/>
            <person name="Toyoda A."/>
            <person name="Takaki Y."/>
            <person name="Nishi S."/>
            <person name="Hori S."/>
            <person name="Arai W."/>
            <person name="Tsubouchi T."/>
            <person name="Morono Y."/>
            <person name="Uchiyama I."/>
            <person name="Ito T."/>
            <person name="Fujiyama A."/>
            <person name="Inagaki F."/>
            <person name="Takami H."/>
        </authorList>
    </citation>
    <scope>NUCLEOTIDE SEQUENCE</scope>
    <source>
        <strain evidence="12">Expedition CK06-06</strain>
    </source>
</reference>
<evidence type="ECO:0000256" key="5">
    <source>
        <dbReference type="ARBA" id="ARBA00022917"/>
    </source>
</evidence>
<dbReference type="Gene3D" id="1.10.730.10">
    <property type="entry name" value="Isoleucyl-tRNA Synthetase, Domain 1"/>
    <property type="match status" value="1"/>
</dbReference>
<evidence type="ECO:0000256" key="2">
    <source>
        <dbReference type="ARBA" id="ARBA00022598"/>
    </source>
</evidence>
<keyword evidence="6" id="KW-0175">Coiled coil</keyword>
<dbReference type="Pfam" id="PF08264">
    <property type="entry name" value="Anticodon_1"/>
    <property type="match status" value="1"/>
</dbReference>
<dbReference type="FunFam" id="1.10.730.10:FF:000014">
    <property type="entry name" value="Valine--tRNA ligase"/>
    <property type="match status" value="1"/>
</dbReference>
<protein>
    <recommendedName>
        <fullName evidence="1">valine--tRNA ligase</fullName>
        <ecNumber evidence="1">6.1.1.9</ecNumber>
    </recommendedName>
    <alternativeName>
        <fullName evidence="8">Valyl-tRNA synthetase</fullName>
    </alternativeName>
</protein>
<keyword evidence="3" id="KW-0547">Nucleotide-binding</keyword>
<dbReference type="GO" id="GO:0004832">
    <property type="term" value="F:valine-tRNA ligase activity"/>
    <property type="evidence" value="ECO:0007669"/>
    <property type="project" value="UniProtKB-EC"/>
</dbReference>
<feature type="non-terminal residue" evidence="12">
    <location>
        <position position="1"/>
    </location>
</feature>
<evidence type="ECO:0000256" key="3">
    <source>
        <dbReference type="ARBA" id="ARBA00022741"/>
    </source>
</evidence>
<gene>
    <name evidence="12" type="ORF">S06H3_05447</name>
</gene>
<dbReference type="InterPro" id="IPR014729">
    <property type="entry name" value="Rossmann-like_a/b/a_fold"/>
</dbReference>
<dbReference type="GO" id="GO:0005829">
    <property type="term" value="C:cytosol"/>
    <property type="evidence" value="ECO:0007669"/>
    <property type="project" value="TreeGrafter"/>
</dbReference>
<keyword evidence="7" id="KW-0030">Aminoacyl-tRNA synthetase</keyword>
<dbReference type="PANTHER" id="PTHR11946:SF93">
    <property type="entry name" value="VALINE--TRNA LIGASE, CHLOROPLASTIC_MITOCHONDRIAL 2"/>
    <property type="match status" value="1"/>
</dbReference>
<dbReference type="SUPFAM" id="SSF47323">
    <property type="entry name" value="Anticodon-binding domain of a subclass of class I aminoacyl-tRNA synthetases"/>
    <property type="match status" value="1"/>
</dbReference>
<dbReference type="EC" id="6.1.1.9" evidence="1"/>
<dbReference type="EMBL" id="BARV01002021">
    <property type="protein sequence ID" value="GAI02072.1"/>
    <property type="molecule type" value="Genomic_DNA"/>
</dbReference>
<dbReference type="InterPro" id="IPR013155">
    <property type="entry name" value="M/V/L/I-tRNA-synth_anticd-bd"/>
</dbReference>
<dbReference type="Gene3D" id="3.40.50.620">
    <property type="entry name" value="HUPs"/>
    <property type="match status" value="1"/>
</dbReference>